<name>A0ABT0GCQ7_9GAMM</name>
<accession>A0ABT0GCQ7</accession>
<dbReference type="EC" id="5.4.99.26" evidence="5"/>
<dbReference type="EMBL" id="JALNMH010000001">
    <property type="protein sequence ID" value="MCK7592315.1"/>
    <property type="molecule type" value="Genomic_DNA"/>
</dbReference>
<dbReference type="SUPFAM" id="SSF55120">
    <property type="entry name" value="Pseudouridine synthase"/>
    <property type="match status" value="1"/>
</dbReference>
<keyword evidence="2" id="KW-0413">Isomerase</keyword>
<gene>
    <name evidence="11" type="ORF">M0G41_01375</name>
</gene>
<evidence type="ECO:0000256" key="1">
    <source>
        <dbReference type="ARBA" id="ARBA00022694"/>
    </source>
</evidence>
<comment type="catalytic activity">
    <reaction evidence="3">
        <text>uridine(65) in tRNA = pseudouridine(65) in tRNA</text>
        <dbReference type="Rhea" id="RHEA:42536"/>
        <dbReference type="Rhea" id="RHEA-COMP:10103"/>
        <dbReference type="Rhea" id="RHEA-COMP:10104"/>
        <dbReference type="ChEBI" id="CHEBI:65314"/>
        <dbReference type="ChEBI" id="CHEBI:65315"/>
        <dbReference type="EC" id="5.4.99.26"/>
    </reaction>
</comment>
<evidence type="ECO:0000256" key="5">
    <source>
        <dbReference type="ARBA" id="ARBA00038943"/>
    </source>
</evidence>
<organism evidence="11 12">
    <name type="scientific">Pseudomarimonas salicorniae</name>
    <dbReference type="NCBI Taxonomy" id="2933270"/>
    <lineage>
        <taxon>Bacteria</taxon>
        <taxon>Pseudomonadati</taxon>
        <taxon>Pseudomonadota</taxon>
        <taxon>Gammaproteobacteria</taxon>
        <taxon>Lysobacterales</taxon>
        <taxon>Lysobacteraceae</taxon>
        <taxon>Pseudomarimonas</taxon>
    </lineage>
</organism>
<feature type="domain" description="Pseudouridine synthase RsuA/RluA-like" evidence="10">
    <location>
        <begin position="13"/>
        <end position="163"/>
    </location>
</feature>
<sequence length="249" mass="27473">MDALPVLHLDDRLAVVDKPAGLMVHDSALARGETDFAADRLRAQFGRPVFLLHRLDRATSGCLMLAFDRETASAMGRQLMAREVRKNYLAVCRGWPDAEGLIDHPLDGGPGKPQKKPAQTAYRLLACGELDEASAGHPTSRFALLQCSPLSGRFRQIRRHLKHIDHHLIGDTSHGDGRRNRMFRMRGVHRMLLHAWALHWTDGSGRTFGVQAPPDAEFRRALGLFGWHLPEAPLALPSAGAAAEPEGGR</sequence>
<dbReference type="InterPro" id="IPR006224">
    <property type="entry name" value="PsdUridine_synth_RluA-like_CS"/>
</dbReference>
<evidence type="ECO:0000256" key="6">
    <source>
        <dbReference type="ARBA" id="ARBA00040675"/>
    </source>
</evidence>
<proteinExistence type="predicted"/>
<dbReference type="PROSITE" id="PS01129">
    <property type="entry name" value="PSI_RLU"/>
    <property type="match status" value="1"/>
</dbReference>
<dbReference type="Gene3D" id="3.30.2350.10">
    <property type="entry name" value="Pseudouridine synthase"/>
    <property type="match status" value="1"/>
</dbReference>
<evidence type="ECO:0000256" key="7">
    <source>
        <dbReference type="ARBA" id="ARBA00041803"/>
    </source>
</evidence>
<dbReference type="InterPro" id="IPR050188">
    <property type="entry name" value="RluA_PseudoU_synthase"/>
</dbReference>
<comment type="function">
    <text evidence="4">Responsible for synthesis of pseudouridine from uracil-65 in transfer RNAs.</text>
</comment>
<comment type="caution">
    <text evidence="11">The sequence shown here is derived from an EMBL/GenBank/DDBJ whole genome shotgun (WGS) entry which is preliminary data.</text>
</comment>
<keyword evidence="1" id="KW-0819">tRNA processing</keyword>
<reference evidence="11" key="1">
    <citation type="submission" date="2022-04" db="EMBL/GenBank/DDBJ databases">
        <title>Lysobacter sp. CAU 1642 isolated from sea sand.</title>
        <authorList>
            <person name="Kim W."/>
        </authorList>
    </citation>
    <scope>NUCLEOTIDE SEQUENCE</scope>
    <source>
        <strain evidence="11">CAU 1642</strain>
    </source>
</reference>
<evidence type="ECO:0000256" key="2">
    <source>
        <dbReference type="ARBA" id="ARBA00023235"/>
    </source>
</evidence>
<evidence type="ECO:0000256" key="3">
    <source>
        <dbReference type="ARBA" id="ARBA00036607"/>
    </source>
</evidence>
<dbReference type="Proteomes" id="UP001431449">
    <property type="component" value="Unassembled WGS sequence"/>
</dbReference>
<dbReference type="InterPro" id="IPR020103">
    <property type="entry name" value="PsdUridine_synth_cat_dom_sf"/>
</dbReference>
<evidence type="ECO:0000259" key="10">
    <source>
        <dbReference type="Pfam" id="PF00849"/>
    </source>
</evidence>
<evidence type="ECO:0000256" key="9">
    <source>
        <dbReference type="ARBA" id="ARBA00043049"/>
    </source>
</evidence>
<keyword evidence="12" id="KW-1185">Reference proteome</keyword>
<dbReference type="InterPro" id="IPR006145">
    <property type="entry name" value="PsdUridine_synth_RsuA/RluA"/>
</dbReference>
<dbReference type="PANTHER" id="PTHR21600">
    <property type="entry name" value="MITOCHONDRIAL RNA PSEUDOURIDINE SYNTHASE"/>
    <property type="match status" value="1"/>
</dbReference>
<evidence type="ECO:0000313" key="12">
    <source>
        <dbReference type="Proteomes" id="UP001431449"/>
    </source>
</evidence>
<evidence type="ECO:0000256" key="8">
    <source>
        <dbReference type="ARBA" id="ARBA00041975"/>
    </source>
</evidence>
<evidence type="ECO:0000313" key="11">
    <source>
        <dbReference type="EMBL" id="MCK7592315.1"/>
    </source>
</evidence>
<dbReference type="PANTHER" id="PTHR21600:SF56">
    <property type="entry name" value="TRNA PSEUDOURIDINE SYNTHASE C"/>
    <property type="match status" value="1"/>
</dbReference>
<dbReference type="Pfam" id="PF00849">
    <property type="entry name" value="PseudoU_synth_2"/>
    <property type="match status" value="1"/>
</dbReference>
<evidence type="ECO:0000256" key="4">
    <source>
        <dbReference type="ARBA" id="ARBA00037670"/>
    </source>
</evidence>
<protein>
    <recommendedName>
        <fullName evidence="6">tRNA pseudouridine synthase C</fullName>
        <ecNumber evidence="5">5.4.99.26</ecNumber>
    </recommendedName>
    <alternativeName>
        <fullName evidence="8">tRNA pseudouridine(65) synthase</fullName>
    </alternativeName>
    <alternativeName>
        <fullName evidence="9">tRNA pseudouridylate synthase C</fullName>
    </alternativeName>
    <alternativeName>
        <fullName evidence="7">tRNA-uridine isomerase C</fullName>
    </alternativeName>
</protein>